<evidence type="ECO:0000256" key="6">
    <source>
        <dbReference type="SAM" id="Phobius"/>
    </source>
</evidence>
<protein>
    <recommendedName>
        <fullName evidence="8">Flippase-like domain-containing protein</fullName>
    </recommendedName>
</protein>
<proteinExistence type="predicted"/>
<feature type="transmembrane region" description="Helical" evidence="6">
    <location>
        <begin position="214"/>
        <end position="237"/>
    </location>
</feature>
<evidence type="ECO:0000256" key="1">
    <source>
        <dbReference type="ARBA" id="ARBA00004651"/>
    </source>
</evidence>
<feature type="transmembrane region" description="Helical" evidence="6">
    <location>
        <begin position="157"/>
        <end position="178"/>
    </location>
</feature>
<feature type="transmembrane region" description="Helical" evidence="6">
    <location>
        <begin position="124"/>
        <end position="145"/>
    </location>
</feature>
<dbReference type="PANTHER" id="PTHR40277:SF1">
    <property type="entry name" value="BLL5419 PROTEIN"/>
    <property type="match status" value="1"/>
</dbReference>
<dbReference type="AlphaFoldDB" id="A0A3B0VHL4"/>
<dbReference type="GO" id="GO:0005886">
    <property type="term" value="C:plasma membrane"/>
    <property type="evidence" value="ECO:0007669"/>
    <property type="project" value="UniProtKB-SubCell"/>
</dbReference>
<gene>
    <name evidence="7" type="ORF">MNBD_DELTA04-1470</name>
</gene>
<feature type="transmembrane region" description="Helical" evidence="6">
    <location>
        <begin position="50"/>
        <end position="71"/>
    </location>
</feature>
<comment type="subcellular location">
    <subcellularLocation>
        <location evidence="1">Cell membrane</location>
        <topology evidence="1">Multi-pass membrane protein</topology>
    </subcellularLocation>
</comment>
<evidence type="ECO:0000256" key="2">
    <source>
        <dbReference type="ARBA" id="ARBA00022475"/>
    </source>
</evidence>
<keyword evidence="5 6" id="KW-0472">Membrane</keyword>
<dbReference type="Pfam" id="PF03706">
    <property type="entry name" value="LPG_synthase_TM"/>
    <property type="match status" value="1"/>
</dbReference>
<feature type="transmembrane region" description="Helical" evidence="6">
    <location>
        <begin position="243"/>
        <end position="264"/>
    </location>
</feature>
<keyword evidence="4 6" id="KW-1133">Transmembrane helix</keyword>
<evidence type="ECO:0008006" key="8">
    <source>
        <dbReference type="Google" id="ProtNLM"/>
    </source>
</evidence>
<evidence type="ECO:0000256" key="4">
    <source>
        <dbReference type="ARBA" id="ARBA00022989"/>
    </source>
</evidence>
<sequence length="314" mass="34346">MPGLQKHTGRKLPVKFIIKLGVTAGLFFLISRSVNLRAALASLARLSPAVLAVAIALQLTSTCVSSFRWFLIMRRIGSPQPFFFFLKSYFKGAFFNQGLPTSIGGDAVRILDCARVQESAINGFYGVFIDRIVGLAGLLILNIGALLIDRTLLPSRVYYALLVILVLLLSGLVLLFYLRRFSLFSRGKWLGYLGQLSERYFQVYSTPSSMGTQLGLSVLTHLLAMAAFYVLGVSVGLDYPLTVYLVLVPPVILLTILPISMAGWGVREGAMIGFFLLIGADRSKVLSLSILYGLLALVASLPGLLVYVSQKNRL</sequence>
<keyword evidence="2" id="KW-1003">Cell membrane</keyword>
<dbReference type="EMBL" id="UOEY01000087">
    <property type="protein sequence ID" value="VAW39783.1"/>
    <property type="molecule type" value="Genomic_DNA"/>
</dbReference>
<evidence type="ECO:0000256" key="3">
    <source>
        <dbReference type="ARBA" id="ARBA00022692"/>
    </source>
</evidence>
<dbReference type="PANTHER" id="PTHR40277">
    <property type="entry name" value="BLL5419 PROTEIN"/>
    <property type="match status" value="1"/>
</dbReference>
<organism evidence="7">
    <name type="scientific">hydrothermal vent metagenome</name>
    <dbReference type="NCBI Taxonomy" id="652676"/>
    <lineage>
        <taxon>unclassified sequences</taxon>
        <taxon>metagenomes</taxon>
        <taxon>ecological metagenomes</taxon>
    </lineage>
</organism>
<feature type="transmembrane region" description="Helical" evidence="6">
    <location>
        <begin position="285"/>
        <end position="308"/>
    </location>
</feature>
<accession>A0A3B0VHL4</accession>
<keyword evidence="3 6" id="KW-0812">Transmembrane</keyword>
<feature type="transmembrane region" description="Helical" evidence="6">
    <location>
        <begin position="12"/>
        <end position="30"/>
    </location>
</feature>
<dbReference type="InterPro" id="IPR022791">
    <property type="entry name" value="L-PG_synthase/AglD"/>
</dbReference>
<reference evidence="7" key="1">
    <citation type="submission" date="2018-06" db="EMBL/GenBank/DDBJ databases">
        <authorList>
            <person name="Zhirakovskaya E."/>
        </authorList>
    </citation>
    <scope>NUCLEOTIDE SEQUENCE</scope>
</reference>
<dbReference type="NCBIfam" id="TIGR00374">
    <property type="entry name" value="flippase-like domain"/>
    <property type="match status" value="1"/>
</dbReference>
<name>A0A3B0VHL4_9ZZZZ</name>
<evidence type="ECO:0000313" key="7">
    <source>
        <dbReference type="EMBL" id="VAW39783.1"/>
    </source>
</evidence>
<evidence type="ECO:0000256" key="5">
    <source>
        <dbReference type="ARBA" id="ARBA00023136"/>
    </source>
</evidence>